<dbReference type="PANTHER" id="PTHR31544:SF4">
    <property type="entry name" value="GAMMA-GLUTAMYLCYCLOTRANSFERASE-RELATED"/>
    <property type="match status" value="1"/>
</dbReference>
<name>A0A1B7P4L7_9EURO</name>
<evidence type="ECO:0000259" key="4">
    <source>
        <dbReference type="Pfam" id="PF06094"/>
    </source>
</evidence>
<evidence type="ECO:0000256" key="3">
    <source>
        <dbReference type="ARBA" id="ARBA00030602"/>
    </source>
</evidence>
<comment type="caution">
    <text evidence="5">The sequence shown here is derived from an EMBL/GenBank/DDBJ whole genome shotgun (WGS) entry which is preliminary data.</text>
</comment>
<evidence type="ECO:0000256" key="1">
    <source>
        <dbReference type="ARBA" id="ARBA00008861"/>
    </source>
</evidence>
<dbReference type="PANTHER" id="PTHR31544">
    <property type="entry name" value="AIG2-LIKE PROTEIN D"/>
    <property type="match status" value="1"/>
</dbReference>
<feature type="domain" description="Gamma-glutamylcyclotransferase AIG2-like" evidence="4">
    <location>
        <begin position="33"/>
        <end position="158"/>
    </location>
</feature>
<dbReference type="InterPro" id="IPR036568">
    <property type="entry name" value="GGCT-like_sf"/>
</dbReference>
<keyword evidence="2" id="KW-0808">Transferase</keyword>
<sequence>MPADTPHDTTSVVTGVTNGLAPPLDPPWKPIYLFVYGSLMDTDVIQYVLRLPNRPPPLQPAKLKNYKMMMWGIYPTLIPSDYHISSNNGGDENEGSPDDSIPGALYLVEDPAKFSMLERYETRAYTWCRCVAEFTADDGSTLTTEQSGFECRTFVWAGDPYSLDLFGGTFDLERYRKYYKPKFLTNRLS</sequence>
<dbReference type="InterPro" id="IPR009288">
    <property type="entry name" value="AIG2-like_dom"/>
</dbReference>
<dbReference type="OrthoDB" id="3262926at2759"/>
<dbReference type="Gene3D" id="3.10.490.10">
    <property type="entry name" value="Gamma-glutamyl cyclotransferase-like"/>
    <property type="match status" value="1"/>
</dbReference>
<protein>
    <recommendedName>
        <fullName evidence="3">Putative gamma-glutamylcyclotransferase</fullName>
    </recommendedName>
</protein>
<keyword evidence="6" id="KW-1185">Reference proteome</keyword>
<dbReference type="Pfam" id="PF06094">
    <property type="entry name" value="GGACT"/>
    <property type="match status" value="1"/>
</dbReference>
<dbReference type="Proteomes" id="UP000091918">
    <property type="component" value="Unassembled WGS sequence"/>
</dbReference>
<dbReference type="STRING" id="1658172.A0A1B7P4L7"/>
<evidence type="ECO:0000313" key="5">
    <source>
        <dbReference type="EMBL" id="OAX83974.1"/>
    </source>
</evidence>
<reference evidence="5 6" key="1">
    <citation type="submission" date="2015-07" db="EMBL/GenBank/DDBJ databases">
        <title>Emmonsia species relationships and genome sequence.</title>
        <authorList>
            <person name="Cuomo C.A."/>
            <person name="Schwartz I.S."/>
            <person name="Kenyon C."/>
            <person name="de Hoog G.S."/>
            <person name="Govender N.P."/>
            <person name="Botha A."/>
            <person name="Moreno L."/>
            <person name="de Vries M."/>
            <person name="Munoz J.F."/>
            <person name="Stielow J.B."/>
        </authorList>
    </citation>
    <scope>NUCLEOTIDE SEQUENCE [LARGE SCALE GENOMIC DNA]</scope>
    <source>
        <strain evidence="5 6">CBS 136260</strain>
    </source>
</reference>
<dbReference type="CDD" id="cd06661">
    <property type="entry name" value="GGCT_like"/>
    <property type="match status" value="1"/>
</dbReference>
<dbReference type="EMBL" id="LGUA01000117">
    <property type="protein sequence ID" value="OAX83974.1"/>
    <property type="molecule type" value="Genomic_DNA"/>
</dbReference>
<comment type="similarity">
    <text evidence="1">Belongs to the gamma-glutamylcyclotransferase family.</text>
</comment>
<dbReference type="GO" id="GO:0016740">
    <property type="term" value="F:transferase activity"/>
    <property type="evidence" value="ECO:0007669"/>
    <property type="project" value="UniProtKB-KW"/>
</dbReference>
<dbReference type="SUPFAM" id="SSF110857">
    <property type="entry name" value="Gamma-glutamyl cyclotransferase-like"/>
    <property type="match status" value="1"/>
</dbReference>
<accession>A0A1B7P4L7</accession>
<evidence type="ECO:0000313" key="6">
    <source>
        <dbReference type="Proteomes" id="UP000091918"/>
    </source>
</evidence>
<organism evidence="5 6">
    <name type="scientific">Emergomyces africanus</name>
    <dbReference type="NCBI Taxonomy" id="1955775"/>
    <lineage>
        <taxon>Eukaryota</taxon>
        <taxon>Fungi</taxon>
        <taxon>Dikarya</taxon>
        <taxon>Ascomycota</taxon>
        <taxon>Pezizomycotina</taxon>
        <taxon>Eurotiomycetes</taxon>
        <taxon>Eurotiomycetidae</taxon>
        <taxon>Onygenales</taxon>
        <taxon>Ajellomycetaceae</taxon>
        <taxon>Emergomyces</taxon>
    </lineage>
</organism>
<proteinExistence type="inferred from homology"/>
<evidence type="ECO:0000256" key="2">
    <source>
        <dbReference type="ARBA" id="ARBA00022679"/>
    </source>
</evidence>
<dbReference type="AlphaFoldDB" id="A0A1B7P4L7"/>
<gene>
    <name evidence="5" type="ORF">ACJ72_01656</name>
</gene>
<dbReference type="InterPro" id="IPR045038">
    <property type="entry name" value="AIG2-like"/>
</dbReference>
<dbReference type="InterPro" id="IPR013024">
    <property type="entry name" value="GGCT-like"/>
</dbReference>